<comment type="caution">
    <text evidence="1">The sequence shown here is derived from an EMBL/GenBank/DDBJ whole genome shotgun (WGS) entry which is preliminary data.</text>
</comment>
<gene>
    <name evidence="1" type="ORF">C8F04DRAFT_1193242</name>
</gene>
<keyword evidence="2" id="KW-1185">Reference proteome</keyword>
<dbReference type="EMBL" id="JARJCM010000184">
    <property type="protein sequence ID" value="KAJ7023720.1"/>
    <property type="molecule type" value="Genomic_DNA"/>
</dbReference>
<evidence type="ECO:0000313" key="1">
    <source>
        <dbReference type="EMBL" id="KAJ7023720.1"/>
    </source>
</evidence>
<protein>
    <submittedName>
        <fullName evidence="1">Uncharacterized protein</fullName>
    </submittedName>
</protein>
<organism evidence="1 2">
    <name type="scientific">Mycena alexandri</name>
    <dbReference type="NCBI Taxonomy" id="1745969"/>
    <lineage>
        <taxon>Eukaryota</taxon>
        <taxon>Fungi</taxon>
        <taxon>Dikarya</taxon>
        <taxon>Basidiomycota</taxon>
        <taxon>Agaricomycotina</taxon>
        <taxon>Agaricomycetes</taxon>
        <taxon>Agaricomycetidae</taxon>
        <taxon>Agaricales</taxon>
        <taxon>Marasmiineae</taxon>
        <taxon>Mycenaceae</taxon>
        <taxon>Mycena</taxon>
    </lineage>
</organism>
<dbReference type="Proteomes" id="UP001218188">
    <property type="component" value="Unassembled WGS sequence"/>
</dbReference>
<dbReference type="AlphaFoldDB" id="A0AAD6WSW2"/>
<name>A0AAD6WSW2_9AGAR</name>
<reference evidence="1" key="1">
    <citation type="submission" date="2023-03" db="EMBL/GenBank/DDBJ databases">
        <title>Massive genome expansion in bonnet fungi (Mycena s.s.) driven by repeated elements and novel gene families across ecological guilds.</title>
        <authorList>
            <consortium name="Lawrence Berkeley National Laboratory"/>
            <person name="Harder C.B."/>
            <person name="Miyauchi S."/>
            <person name="Viragh M."/>
            <person name="Kuo A."/>
            <person name="Thoen E."/>
            <person name="Andreopoulos B."/>
            <person name="Lu D."/>
            <person name="Skrede I."/>
            <person name="Drula E."/>
            <person name="Henrissat B."/>
            <person name="Morin E."/>
            <person name="Kohler A."/>
            <person name="Barry K."/>
            <person name="LaButti K."/>
            <person name="Morin E."/>
            <person name="Salamov A."/>
            <person name="Lipzen A."/>
            <person name="Mereny Z."/>
            <person name="Hegedus B."/>
            <person name="Baldrian P."/>
            <person name="Stursova M."/>
            <person name="Weitz H."/>
            <person name="Taylor A."/>
            <person name="Grigoriev I.V."/>
            <person name="Nagy L.G."/>
            <person name="Martin F."/>
            <person name="Kauserud H."/>
        </authorList>
    </citation>
    <scope>NUCLEOTIDE SEQUENCE</scope>
    <source>
        <strain evidence="1">CBHHK200</strain>
    </source>
</reference>
<evidence type="ECO:0000313" key="2">
    <source>
        <dbReference type="Proteomes" id="UP001218188"/>
    </source>
</evidence>
<accession>A0AAD6WSW2</accession>
<proteinExistence type="predicted"/>
<sequence>MIAVSNHATIPCALELNAVVSPLSTLRSTRCRGGIYVPTPWEQRTLLNANTSLYDESGTTELSNQMNLEDTGDCKPDEEERLFGAKKNCHNKGTPNRLARIPPMIGVDSLTSVKDRLMPSTLHDSLWQQPNCRALHFGVEGAVEPVLPGAEVLEIGEAVVKVEVEVKVAKVVFFVVLVVVGFLVASSSPRHQTGRYRISIHLEKKKIIETWWGMSNWLDVRFTPQPYTGTGSSHGSIIARRWSLTKELGVN</sequence>